<evidence type="ECO:0000256" key="5">
    <source>
        <dbReference type="ARBA" id="ARBA00022679"/>
    </source>
</evidence>
<protein>
    <recommendedName>
        <fullName evidence="4">E3 SUMO-protein ligase NSE2</fullName>
    </recommendedName>
    <alternativeName>
        <fullName evidence="11">E3 SUMO-protein transferase NSE2</fullName>
    </alternativeName>
    <alternativeName>
        <fullName evidence="12">Non-structural maintenance of chromosomes element 2 homolog</fullName>
    </alternativeName>
</protein>
<keyword evidence="6" id="KW-0479">Metal-binding</keyword>
<dbReference type="Proteomes" id="UP000192223">
    <property type="component" value="Unplaced"/>
</dbReference>
<comment type="similarity">
    <text evidence="3">Belongs to the NSE2 family.</text>
</comment>
<evidence type="ECO:0000313" key="16">
    <source>
        <dbReference type="RefSeq" id="XP_018322553.1"/>
    </source>
</evidence>
<dbReference type="CDD" id="cd16651">
    <property type="entry name" value="SPL-RING_NSE2"/>
    <property type="match status" value="1"/>
</dbReference>
<keyword evidence="8" id="KW-0833">Ubl conjugation pathway</keyword>
<dbReference type="GO" id="GO:0030915">
    <property type="term" value="C:Smc5-Smc6 complex"/>
    <property type="evidence" value="ECO:0007669"/>
    <property type="project" value="InterPro"/>
</dbReference>
<dbReference type="KEGG" id="apln:108735206"/>
<comment type="pathway">
    <text evidence="2">Protein modification; protein sumoylation.</text>
</comment>
<evidence type="ECO:0000256" key="6">
    <source>
        <dbReference type="ARBA" id="ARBA00022723"/>
    </source>
</evidence>
<reference evidence="16" key="1">
    <citation type="submission" date="2025-08" db="UniProtKB">
        <authorList>
            <consortium name="RefSeq"/>
        </authorList>
    </citation>
    <scope>IDENTIFICATION</scope>
    <source>
        <tissue evidence="16">Entire body</tissue>
    </source>
</reference>
<evidence type="ECO:0000256" key="12">
    <source>
        <dbReference type="ARBA" id="ARBA00032533"/>
    </source>
</evidence>
<dbReference type="PANTHER" id="PTHR21330">
    <property type="entry name" value="E3 SUMO-PROTEIN LIGASE NSE2"/>
    <property type="match status" value="1"/>
</dbReference>
<evidence type="ECO:0000256" key="11">
    <source>
        <dbReference type="ARBA" id="ARBA00031731"/>
    </source>
</evidence>
<dbReference type="GeneID" id="108735206"/>
<dbReference type="PANTHER" id="PTHR21330:SF1">
    <property type="entry name" value="E3 SUMO-PROTEIN LIGASE NSE2"/>
    <property type="match status" value="1"/>
</dbReference>
<dbReference type="GO" id="GO:0016925">
    <property type="term" value="P:protein sumoylation"/>
    <property type="evidence" value="ECO:0007669"/>
    <property type="project" value="UniProtKB-UniPathway"/>
</dbReference>
<evidence type="ECO:0000256" key="1">
    <source>
        <dbReference type="ARBA" id="ARBA00004123"/>
    </source>
</evidence>
<dbReference type="UniPathway" id="UPA00886"/>
<accession>A0A1W4WR01</accession>
<evidence type="ECO:0000256" key="10">
    <source>
        <dbReference type="ARBA" id="ARBA00023242"/>
    </source>
</evidence>
<dbReference type="SUPFAM" id="SSF57850">
    <property type="entry name" value="RING/U-box"/>
    <property type="match status" value="1"/>
</dbReference>
<dbReference type="GO" id="GO:0000724">
    <property type="term" value="P:double-strand break repair via homologous recombination"/>
    <property type="evidence" value="ECO:0007669"/>
    <property type="project" value="InterPro"/>
</dbReference>
<dbReference type="GO" id="GO:0061665">
    <property type="term" value="F:SUMO ligase activity"/>
    <property type="evidence" value="ECO:0007669"/>
    <property type="project" value="TreeGrafter"/>
</dbReference>
<keyword evidence="15" id="KW-1185">Reference proteome</keyword>
<keyword evidence="5" id="KW-0808">Transferase</keyword>
<evidence type="ECO:0000256" key="3">
    <source>
        <dbReference type="ARBA" id="ARBA00008212"/>
    </source>
</evidence>
<name>A0A1W4WR01_AGRPL</name>
<dbReference type="InterPro" id="IPR004181">
    <property type="entry name" value="Znf_MIZ"/>
</dbReference>
<evidence type="ECO:0000256" key="8">
    <source>
        <dbReference type="ARBA" id="ARBA00022786"/>
    </source>
</evidence>
<evidence type="ECO:0000256" key="7">
    <source>
        <dbReference type="ARBA" id="ARBA00022771"/>
    </source>
</evidence>
<dbReference type="InParanoid" id="A0A1W4WR01"/>
<dbReference type="STRING" id="224129.A0A1W4WR01"/>
<comment type="subcellular location">
    <subcellularLocation>
        <location evidence="1">Nucleus</location>
    </subcellularLocation>
</comment>
<proteinExistence type="inferred from homology"/>
<organism evidence="15 16">
    <name type="scientific">Agrilus planipennis</name>
    <name type="common">Emerald ash borer</name>
    <name type="synonym">Agrilus marcopoli</name>
    <dbReference type="NCBI Taxonomy" id="224129"/>
    <lineage>
        <taxon>Eukaryota</taxon>
        <taxon>Metazoa</taxon>
        <taxon>Ecdysozoa</taxon>
        <taxon>Arthropoda</taxon>
        <taxon>Hexapoda</taxon>
        <taxon>Insecta</taxon>
        <taxon>Pterygota</taxon>
        <taxon>Neoptera</taxon>
        <taxon>Endopterygota</taxon>
        <taxon>Coleoptera</taxon>
        <taxon>Polyphaga</taxon>
        <taxon>Elateriformia</taxon>
        <taxon>Buprestoidea</taxon>
        <taxon>Buprestidae</taxon>
        <taxon>Agrilinae</taxon>
        <taxon>Agrilus</taxon>
    </lineage>
</organism>
<feature type="domain" description="SP-RING-type" evidence="14">
    <location>
        <begin position="117"/>
        <end position="203"/>
    </location>
</feature>
<dbReference type="Pfam" id="PF11789">
    <property type="entry name" value="zf-Nse"/>
    <property type="match status" value="1"/>
</dbReference>
<dbReference type="InterPro" id="IPR026846">
    <property type="entry name" value="Nse2(Mms21)"/>
</dbReference>
<dbReference type="PROSITE" id="PS51044">
    <property type="entry name" value="ZF_SP_RING"/>
    <property type="match status" value="1"/>
</dbReference>
<dbReference type="OrthoDB" id="26899at2759"/>
<dbReference type="InterPro" id="IPR013083">
    <property type="entry name" value="Znf_RING/FYVE/PHD"/>
</dbReference>
<sequence>MTDKYENLLNSCVNVLRSCKKFIETNIDDEGQQQHLNILNDIAKSYCEEDIEHKRCQAAIDKTIDYFSINSDNDFTRQVEEVYNDFLNQEDVNNDYKQHPIWKRINRPKKSEANVSVDADCSLLVSQVFQPPIDPITKKVIEDPYRNQVCGHIYDYKTILNYMQTTKHAHTRCPYIGCNNNNIQVSFLEKDDQLKDDIEDYLANNNAH</sequence>
<gene>
    <name evidence="16" type="primary">LOC108735206</name>
</gene>
<evidence type="ECO:0000259" key="14">
    <source>
        <dbReference type="PROSITE" id="PS51044"/>
    </source>
</evidence>
<dbReference type="AlphaFoldDB" id="A0A1W4WR01"/>
<evidence type="ECO:0000256" key="13">
    <source>
        <dbReference type="PROSITE-ProRule" id="PRU00452"/>
    </source>
</evidence>
<dbReference type="GO" id="GO:0008270">
    <property type="term" value="F:zinc ion binding"/>
    <property type="evidence" value="ECO:0007669"/>
    <property type="project" value="UniProtKB-KW"/>
</dbReference>
<evidence type="ECO:0000313" key="15">
    <source>
        <dbReference type="Proteomes" id="UP000192223"/>
    </source>
</evidence>
<evidence type="ECO:0000256" key="2">
    <source>
        <dbReference type="ARBA" id="ARBA00004718"/>
    </source>
</evidence>
<keyword evidence="10" id="KW-0539">Nucleus</keyword>
<dbReference type="GO" id="GO:0005634">
    <property type="term" value="C:nucleus"/>
    <property type="evidence" value="ECO:0007669"/>
    <property type="project" value="UniProtKB-SubCell"/>
</dbReference>
<evidence type="ECO:0000256" key="4">
    <source>
        <dbReference type="ARBA" id="ARBA00020923"/>
    </source>
</evidence>
<evidence type="ECO:0000256" key="9">
    <source>
        <dbReference type="ARBA" id="ARBA00022833"/>
    </source>
</evidence>
<keyword evidence="7 13" id="KW-0863">Zinc-finger</keyword>
<dbReference type="RefSeq" id="XP_018322553.1">
    <property type="nucleotide sequence ID" value="XM_018467051.2"/>
</dbReference>
<keyword evidence="9" id="KW-0862">Zinc</keyword>
<dbReference type="Gene3D" id="3.30.40.10">
    <property type="entry name" value="Zinc/RING finger domain, C3HC4 (zinc finger)"/>
    <property type="match status" value="1"/>
</dbReference>